<evidence type="ECO:0000313" key="2">
    <source>
        <dbReference type="Proteomes" id="UP001165679"/>
    </source>
</evidence>
<evidence type="ECO:0000313" key="1">
    <source>
        <dbReference type="EMBL" id="MCW3477648.1"/>
    </source>
</evidence>
<organism evidence="1 2">
    <name type="scientific">Limobrevibacterium gyesilva</name>
    <dbReference type="NCBI Taxonomy" id="2991712"/>
    <lineage>
        <taxon>Bacteria</taxon>
        <taxon>Pseudomonadati</taxon>
        <taxon>Pseudomonadota</taxon>
        <taxon>Alphaproteobacteria</taxon>
        <taxon>Acetobacterales</taxon>
        <taxon>Acetobacteraceae</taxon>
        <taxon>Limobrevibacterium</taxon>
    </lineage>
</organism>
<dbReference type="Proteomes" id="UP001165679">
    <property type="component" value="Unassembled WGS sequence"/>
</dbReference>
<comment type="caution">
    <text evidence="1">The sequence shown here is derived from an EMBL/GenBank/DDBJ whole genome shotgun (WGS) entry which is preliminary data.</text>
</comment>
<reference evidence="1" key="1">
    <citation type="submission" date="2022-09" db="EMBL/GenBank/DDBJ databases">
        <title>Rhodovastum sp. nov. RN2-1 isolated from soil in Seongnam, South Korea.</title>
        <authorList>
            <person name="Le N.T."/>
        </authorList>
    </citation>
    <scope>NUCLEOTIDE SEQUENCE</scope>
    <source>
        <strain evidence="1">RN2-1</strain>
    </source>
</reference>
<sequence>MRSITVAGGNLFRIAAEQLGDATQWIRIARLNGLLDPMLTGVVTLKLPERDPGAGGGVAVQ</sequence>
<dbReference type="AlphaFoldDB" id="A0AA42CG04"/>
<reference evidence="1" key="2">
    <citation type="submission" date="2022-10" db="EMBL/GenBank/DDBJ databases">
        <authorList>
            <person name="Trinh H.N."/>
        </authorList>
    </citation>
    <scope>NUCLEOTIDE SEQUENCE</scope>
    <source>
        <strain evidence="1">RN2-1</strain>
    </source>
</reference>
<evidence type="ECO:0008006" key="3">
    <source>
        <dbReference type="Google" id="ProtNLM"/>
    </source>
</evidence>
<keyword evidence="2" id="KW-1185">Reference proteome</keyword>
<name>A0AA42CG04_9PROT</name>
<proteinExistence type="predicted"/>
<gene>
    <name evidence="1" type="ORF">OL599_24105</name>
</gene>
<dbReference type="EMBL" id="JAPDNT010000044">
    <property type="protein sequence ID" value="MCW3477648.1"/>
    <property type="molecule type" value="Genomic_DNA"/>
</dbReference>
<dbReference type="RefSeq" id="WP_264716608.1">
    <property type="nucleotide sequence ID" value="NZ_JAPDNT010000044.1"/>
</dbReference>
<accession>A0AA42CG04</accession>
<protein>
    <recommendedName>
        <fullName evidence="3">LysM domain-containing protein</fullName>
    </recommendedName>
</protein>